<proteinExistence type="predicted"/>
<reference evidence="3 4" key="1">
    <citation type="submission" date="2024-03" db="EMBL/GenBank/DDBJ databases">
        <title>Sulfurimonas sp. HSL3-1.</title>
        <authorList>
            <person name="Wang S."/>
        </authorList>
    </citation>
    <scope>NUCLEOTIDE SEQUENCE [LARGE SCALE GENOMIC DNA]</scope>
    <source>
        <strain evidence="3 4">HSL3-1</strain>
    </source>
</reference>
<feature type="region of interest" description="Disordered" evidence="1">
    <location>
        <begin position="47"/>
        <end position="66"/>
    </location>
</feature>
<keyword evidence="2" id="KW-0812">Transmembrane</keyword>
<feature type="region of interest" description="Disordered" evidence="1">
    <location>
        <begin position="76"/>
        <end position="95"/>
    </location>
</feature>
<feature type="compositionally biased region" description="Polar residues" evidence="1">
    <location>
        <begin position="167"/>
        <end position="186"/>
    </location>
</feature>
<dbReference type="InterPro" id="IPR011990">
    <property type="entry name" value="TPR-like_helical_dom_sf"/>
</dbReference>
<dbReference type="SUPFAM" id="SSF48452">
    <property type="entry name" value="TPR-like"/>
    <property type="match status" value="1"/>
</dbReference>
<keyword evidence="2" id="KW-1133">Transmembrane helix</keyword>
<organism evidence="3 4">
    <name type="scientific">Sulfurimonas diazotrophicus</name>
    <dbReference type="NCBI Taxonomy" id="3131939"/>
    <lineage>
        <taxon>Bacteria</taxon>
        <taxon>Pseudomonadati</taxon>
        <taxon>Campylobacterota</taxon>
        <taxon>Epsilonproteobacteria</taxon>
        <taxon>Campylobacterales</taxon>
        <taxon>Sulfurimonadaceae</taxon>
        <taxon>Sulfurimonas</taxon>
    </lineage>
</organism>
<dbReference type="RefSeq" id="WP_345973103.1">
    <property type="nucleotide sequence ID" value="NZ_CP147920.1"/>
</dbReference>
<accession>A0ABZ3HBM8</accession>
<gene>
    <name evidence="3" type="ORF">WCY31_03325</name>
</gene>
<name>A0ABZ3HBM8_9BACT</name>
<evidence type="ECO:0000313" key="3">
    <source>
        <dbReference type="EMBL" id="XAU15739.1"/>
    </source>
</evidence>
<evidence type="ECO:0000256" key="1">
    <source>
        <dbReference type="SAM" id="MobiDB-lite"/>
    </source>
</evidence>
<protein>
    <recommendedName>
        <fullName evidence="5">Transformation system protein</fullName>
    </recommendedName>
</protein>
<feature type="transmembrane region" description="Helical" evidence="2">
    <location>
        <begin position="20"/>
        <end position="41"/>
    </location>
</feature>
<evidence type="ECO:0000256" key="2">
    <source>
        <dbReference type="SAM" id="Phobius"/>
    </source>
</evidence>
<feature type="region of interest" description="Disordered" evidence="1">
    <location>
        <begin position="164"/>
        <end position="208"/>
    </location>
</feature>
<evidence type="ECO:0000313" key="4">
    <source>
        <dbReference type="Proteomes" id="UP001447842"/>
    </source>
</evidence>
<dbReference type="EMBL" id="CP147920">
    <property type="protein sequence ID" value="XAU15739.1"/>
    <property type="molecule type" value="Genomic_DNA"/>
</dbReference>
<sequence length="314" mass="34639">MLNVPELEQRWKRYRRTRQVPYLVGGAATVLLLSAATYFLFTPSAPTPSKPEAVVSAPAASKETAPTVTAVEQTAAAQEQEPNSSRPAPAQSVAAGQPTLKLTPSMGFMHEFESDVMDYYSHVDTQEPQPQARTQAAPPVYQKPVQQAPVPAPVISAPPKEEIQPINAPSMQSDTLPGIQASSSHKATPPLPTASRADAEDEPSSEEMTILRDDDMKDIQDVIARFKKSKNPILSLFVAKRYYNIGNYQQAYNYALITNELDSTIEDSWLIFAKSLYKMDQKEMAIKTLKSYIQESSSVKAKITLDQMEKGTME</sequence>
<keyword evidence="2" id="KW-0472">Membrane</keyword>
<evidence type="ECO:0008006" key="5">
    <source>
        <dbReference type="Google" id="ProtNLM"/>
    </source>
</evidence>
<dbReference type="Proteomes" id="UP001447842">
    <property type="component" value="Chromosome"/>
</dbReference>
<keyword evidence="4" id="KW-1185">Reference proteome</keyword>